<keyword evidence="1" id="KW-1133">Transmembrane helix</keyword>
<feature type="transmembrane region" description="Helical" evidence="1">
    <location>
        <begin position="77"/>
        <end position="96"/>
    </location>
</feature>
<keyword evidence="3" id="KW-1185">Reference proteome</keyword>
<dbReference type="EMBL" id="JBHTJP010000002">
    <property type="protein sequence ID" value="MFD0975177.1"/>
    <property type="molecule type" value="Genomic_DNA"/>
</dbReference>
<evidence type="ECO:0000313" key="2">
    <source>
        <dbReference type="EMBL" id="MFD0975177.1"/>
    </source>
</evidence>
<proteinExistence type="predicted"/>
<name>A0ABW3IAZ0_9FLAO</name>
<keyword evidence="1" id="KW-0472">Membrane</keyword>
<accession>A0ABW3IAZ0</accession>
<reference evidence="3" key="1">
    <citation type="journal article" date="2019" name="Int. J. Syst. Evol. Microbiol.">
        <title>The Global Catalogue of Microorganisms (GCM) 10K type strain sequencing project: providing services to taxonomists for standard genome sequencing and annotation.</title>
        <authorList>
            <consortium name="The Broad Institute Genomics Platform"/>
            <consortium name="The Broad Institute Genome Sequencing Center for Infectious Disease"/>
            <person name="Wu L."/>
            <person name="Ma J."/>
        </authorList>
    </citation>
    <scope>NUCLEOTIDE SEQUENCE [LARGE SCALE GENOMIC DNA]</scope>
    <source>
        <strain evidence="3">CCUG 60898</strain>
    </source>
</reference>
<sequence length="292" mass="33016">MTNPPINFQKERELGDIITDTFKFLRENYKQLSKIIFKVCGPVFLILIFALGYYSYLGLDSFSNPILTSGELFDTDTFIFSFFILAFSVLAFYILLYTSVLHFIRSYVENNGEVSESQIYSGIKSDFGGMLGLLILTTIITGVGLVLCILPGIYLWVPMSIAPAILVFSRQSVLDSIGHTFTLIKDNWWTTFLCLLVMVILIYIIGLIFQLPVIFYYFFKALTASEEISMVDPTSLVDWFSIVINVISTLAQYILTTVLIVATAFIYYNLDERLNHTGSYKTISNLGSSDSE</sequence>
<feature type="transmembrane region" description="Helical" evidence="1">
    <location>
        <begin position="35"/>
        <end position="57"/>
    </location>
</feature>
<dbReference type="RefSeq" id="WP_380736191.1">
    <property type="nucleotide sequence ID" value="NZ_JBHTJP010000002.1"/>
</dbReference>
<organism evidence="2 3">
    <name type="scientific">Salinimicrobium gaetbulicola</name>
    <dbReference type="NCBI Taxonomy" id="999702"/>
    <lineage>
        <taxon>Bacteria</taxon>
        <taxon>Pseudomonadati</taxon>
        <taxon>Bacteroidota</taxon>
        <taxon>Flavobacteriia</taxon>
        <taxon>Flavobacteriales</taxon>
        <taxon>Flavobacteriaceae</taxon>
        <taxon>Salinimicrobium</taxon>
    </lineage>
</organism>
<keyword evidence="1" id="KW-0812">Transmembrane</keyword>
<feature type="transmembrane region" description="Helical" evidence="1">
    <location>
        <begin position="239"/>
        <end position="268"/>
    </location>
</feature>
<dbReference type="Proteomes" id="UP001597100">
    <property type="component" value="Unassembled WGS sequence"/>
</dbReference>
<feature type="transmembrane region" description="Helical" evidence="1">
    <location>
        <begin position="127"/>
        <end position="147"/>
    </location>
</feature>
<evidence type="ECO:0008006" key="4">
    <source>
        <dbReference type="Google" id="ProtNLM"/>
    </source>
</evidence>
<evidence type="ECO:0000313" key="3">
    <source>
        <dbReference type="Proteomes" id="UP001597100"/>
    </source>
</evidence>
<feature type="transmembrane region" description="Helical" evidence="1">
    <location>
        <begin position="190"/>
        <end position="219"/>
    </location>
</feature>
<protein>
    <recommendedName>
        <fullName evidence="4">Glycerophosphoryl diester phosphodiesterase membrane domain-containing protein</fullName>
    </recommendedName>
</protein>
<evidence type="ECO:0000256" key="1">
    <source>
        <dbReference type="SAM" id="Phobius"/>
    </source>
</evidence>
<comment type="caution">
    <text evidence="2">The sequence shown here is derived from an EMBL/GenBank/DDBJ whole genome shotgun (WGS) entry which is preliminary data.</text>
</comment>
<gene>
    <name evidence="2" type="ORF">ACFQ1G_00095</name>
</gene>